<keyword evidence="1" id="KW-0472">Membrane</keyword>
<reference evidence="3 4" key="1">
    <citation type="submission" date="2016-10" db="EMBL/GenBank/DDBJ databases">
        <authorList>
            <person name="de Groot N.N."/>
        </authorList>
    </citation>
    <scope>NUCLEOTIDE SEQUENCE [LARGE SCALE GENOMIC DNA]</scope>
    <source>
        <strain evidence="3 4">DSM 13305</strain>
    </source>
</reference>
<dbReference type="InterPro" id="IPR025517">
    <property type="entry name" value="DUF4405"/>
</dbReference>
<dbReference type="Proteomes" id="UP000198847">
    <property type="component" value="Unassembled WGS sequence"/>
</dbReference>
<name>A0A1H8UP96_9FIRM</name>
<keyword evidence="1" id="KW-1133">Transmembrane helix</keyword>
<dbReference type="AlphaFoldDB" id="A0A1H8UP96"/>
<dbReference type="Pfam" id="PF14358">
    <property type="entry name" value="DUF4405"/>
    <property type="match status" value="1"/>
</dbReference>
<proteinExistence type="predicted"/>
<sequence length="92" mass="10651">MRRIMSVLLLLLFLLLSVSGLQMAFSFKDKSFFSSQQPPINHDNTQVTSIRPKNFYPKEMHEWAGFLFIGAGLVHIGLNRKSIWLYLKHGNK</sequence>
<dbReference type="OrthoDB" id="1683179at2"/>
<evidence type="ECO:0000313" key="4">
    <source>
        <dbReference type="Proteomes" id="UP000198847"/>
    </source>
</evidence>
<dbReference type="STRING" id="112903.SAMN04490178_10964"/>
<protein>
    <recommendedName>
        <fullName evidence="2">Flavinylation-associated cytochrome domain-containing protein</fullName>
    </recommendedName>
</protein>
<evidence type="ECO:0000259" key="2">
    <source>
        <dbReference type="Pfam" id="PF14358"/>
    </source>
</evidence>
<feature type="domain" description="Flavinylation-associated cytochrome" evidence="2">
    <location>
        <begin position="5"/>
        <end position="79"/>
    </location>
</feature>
<evidence type="ECO:0000313" key="3">
    <source>
        <dbReference type="EMBL" id="SEP05032.1"/>
    </source>
</evidence>
<keyword evidence="1" id="KW-0812">Transmembrane</keyword>
<evidence type="ECO:0000256" key="1">
    <source>
        <dbReference type="SAM" id="Phobius"/>
    </source>
</evidence>
<organism evidence="3 4">
    <name type="scientific">Propionispora vibrioides</name>
    <dbReference type="NCBI Taxonomy" id="112903"/>
    <lineage>
        <taxon>Bacteria</taxon>
        <taxon>Bacillati</taxon>
        <taxon>Bacillota</taxon>
        <taxon>Negativicutes</taxon>
        <taxon>Selenomonadales</taxon>
        <taxon>Sporomusaceae</taxon>
        <taxon>Propionispora</taxon>
    </lineage>
</organism>
<keyword evidence="4" id="KW-1185">Reference proteome</keyword>
<feature type="transmembrane region" description="Helical" evidence="1">
    <location>
        <begin position="60"/>
        <end position="78"/>
    </location>
</feature>
<accession>A0A1H8UP96</accession>
<gene>
    <name evidence="3" type="ORF">SAMN04490178_10964</name>
</gene>
<dbReference type="EMBL" id="FODY01000009">
    <property type="protein sequence ID" value="SEP05032.1"/>
    <property type="molecule type" value="Genomic_DNA"/>
</dbReference>